<evidence type="ECO:0000313" key="2">
    <source>
        <dbReference type="Proteomes" id="UP000310065"/>
    </source>
</evidence>
<dbReference type="Proteomes" id="UP000310065">
    <property type="component" value="Chromosome L1"/>
</dbReference>
<reference evidence="1 2" key="1">
    <citation type="submission" date="2019-05" db="EMBL/GenBank/DDBJ databases">
        <title>Complete genome sequence of Pseudoalteromonas sp. 16-SW-7(T) isolated from the Okhotsk Sea, Russia.</title>
        <authorList>
            <person name="Nguyen T.H."/>
            <person name="Nedashkovskaya O.I."/>
            <person name="Kim S.-G."/>
        </authorList>
    </citation>
    <scope>NUCLEOTIDE SEQUENCE [LARGE SCALE GENOMIC DNA]</scope>
    <source>
        <strain evidence="1 2">16-SW-7</strain>
    </source>
</reference>
<organism evidence="1 2">
    <name type="scientific">Pseudoalteromonas distincta</name>
    <dbReference type="NCBI Taxonomy" id="77608"/>
    <lineage>
        <taxon>Bacteria</taxon>
        <taxon>Pseudomonadati</taxon>
        <taxon>Pseudomonadota</taxon>
        <taxon>Gammaproteobacteria</taxon>
        <taxon>Alteromonadales</taxon>
        <taxon>Pseudoalteromonadaceae</taxon>
        <taxon>Pseudoalteromonas</taxon>
    </lineage>
</organism>
<evidence type="ECO:0000313" key="1">
    <source>
        <dbReference type="EMBL" id="QCU75048.1"/>
    </source>
</evidence>
<dbReference type="AlphaFoldDB" id="A0A4P9J3D6"/>
<name>A0A4P9J3D6_9GAMM</name>
<dbReference type="EMBL" id="CP040558">
    <property type="protein sequence ID" value="QCU75048.1"/>
    <property type="molecule type" value="Genomic_DNA"/>
</dbReference>
<protein>
    <submittedName>
        <fullName evidence="1">Uncharacterized protein</fullName>
    </submittedName>
</protein>
<accession>A0A4P9J3D6</accession>
<gene>
    <name evidence="1" type="ORF">FFU37_11525</name>
</gene>
<proteinExistence type="predicted"/>
<dbReference type="KEGG" id="pdv:FFU37_11525"/>
<sequence>MGDAFGLTNLPFDVGRISGKATPSYKNDELTRNNSTRRVLNHLLSTTSLLLRKHFNIYNIVFCDCDRLITILIKNTSLRVYKLVIR</sequence>